<evidence type="ECO:0000313" key="2">
    <source>
        <dbReference type="EMBL" id="MBM7587238.1"/>
    </source>
</evidence>
<keyword evidence="1" id="KW-0472">Membrane</keyword>
<reference evidence="2 3" key="1">
    <citation type="submission" date="2021-01" db="EMBL/GenBank/DDBJ databases">
        <title>Genomic Encyclopedia of Type Strains, Phase IV (KMG-IV): sequencing the most valuable type-strain genomes for metagenomic binning, comparative biology and taxonomic classification.</title>
        <authorList>
            <person name="Goeker M."/>
        </authorList>
    </citation>
    <scope>NUCLEOTIDE SEQUENCE [LARGE SCALE GENOMIC DNA]</scope>
    <source>
        <strain evidence="2 3">DSM 24834</strain>
    </source>
</reference>
<protein>
    <submittedName>
        <fullName evidence="2">Uncharacterized protein</fullName>
    </submittedName>
</protein>
<name>A0ABS2NHE2_9BACI</name>
<keyword evidence="1" id="KW-0812">Transmembrane</keyword>
<dbReference type="Proteomes" id="UP001646157">
    <property type="component" value="Unassembled WGS sequence"/>
</dbReference>
<comment type="caution">
    <text evidence="2">The sequence shown here is derived from an EMBL/GenBank/DDBJ whole genome shotgun (WGS) entry which is preliminary data.</text>
</comment>
<evidence type="ECO:0000313" key="3">
    <source>
        <dbReference type="Proteomes" id="UP001646157"/>
    </source>
</evidence>
<proteinExistence type="predicted"/>
<gene>
    <name evidence="2" type="ORF">JOC86_003811</name>
</gene>
<keyword evidence="1" id="KW-1133">Transmembrane helix</keyword>
<dbReference type="EMBL" id="JAFBDZ010000004">
    <property type="protein sequence ID" value="MBM7587238.1"/>
    <property type="molecule type" value="Genomic_DNA"/>
</dbReference>
<keyword evidence="3" id="KW-1185">Reference proteome</keyword>
<accession>A0ABS2NHE2</accession>
<sequence>MELLLYLGAYLSGAVAIVYLLTITFNLFIK</sequence>
<feature type="transmembrane region" description="Helical" evidence="1">
    <location>
        <begin position="6"/>
        <end position="29"/>
    </location>
</feature>
<evidence type="ECO:0000256" key="1">
    <source>
        <dbReference type="SAM" id="Phobius"/>
    </source>
</evidence>
<organism evidence="2 3">
    <name type="scientific">Rossellomorea pakistanensis</name>
    <dbReference type="NCBI Taxonomy" id="992288"/>
    <lineage>
        <taxon>Bacteria</taxon>
        <taxon>Bacillati</taxon>
        <taxon>Bacillota</taxon>
        <taxon>Bacilli</taxon>
        <taxon>Bacillales</taxon>
        <taxon>Bacillaceae</taxon>
        <taxon>Rossellomorea</taxon>
    </lineage>
</organism>